<accession>A0A7Y6PII9</accession>
<reference evidence="2 3" key="2">
    <citation type="submission" date="2020-07" db="EMBL/GenBank/DDBJ databases">
        <title>Bacterial metabolism rescues the inhibition of intestinal drug absorption by food and drug additives.</title>
        <authorList>
            <person name="Zou L."/>
            <person name="Spanogiannopoulos P."/>
            <person name="Chien H.-C."/>
            <person name="Pieper L.M."/>
            <person name="Cai W."/>
            <person name="Khuri N."/>
            <person name="Pottel J."/>
            <person name="Vora B."/>
            <person name="Ni Z."/>
            <person name="Tsakalozou E."/>
            <person name="Zhang W."/>
            <person name="Shoichet B.K."/>
            <person name="Giacomini K.M."/>
            <person name="Turnbaugh P.J."/>
        </authorList>
    </citation>
    <scope>NUCLEOTIDE SEQUENCE [LARGE SCALE GENOMIC DNA]</scope>
    <source>
        <strain evidence="2 3">B33</strain>
    </source>
</reference>
<dbReference type="InterPro" id="IPR059000">
    <property type="entry name" value="ATPase_P-type_domA"/>
</dbReference>
<dbReference type="SUPFAM" id="SSF81653">
    <property type="entry name" value="Calcium ATPase, transduction domain A"/>
    <property type="match status" value="1"/>
</dbReference>
<proteinExistence type="predicted"/>
<name>A0A7Y6PII9_PHOVU</name>
<dbReference type="NCBIfam" id="TIGR01494">
    <property type="entry name" value="ATPase_P-type"/>
    <property type="match status" value="1"/>
</dbReference>
<feature type="domain" description="P-type ATPase A" evidence="1">
    <location>
        <begin position="59"/>
        <end position="125"/>
    </location>
</feature>
<dbReference type="AlphaFoldDB" id="A0A7Y6PII9"/>
<dbReference type="Gene3D" id="1.20.1110.10">
    <property type="entry name" value="Calcium-transporting ATPase, transmembrane domain"/>
    <property type="match status" value="1"/>
</dbReference>
<feature type="non-terminal residue" evidence="2">
    <location>
        <position position="129"/>
    </location>
</feature>
<evidence type="ECO:0000313" key="3">
    <source>
        <dbReference type="Proteomes" id="UP000524321"/>
    </source>
</evidence>
<dbReference type="GO" id="GO:0016020">
    <property type="term" value="C:membrane"/>
    <property type="evidence" value="ECO:0007669"/>
    <property type="project" value="InterPro"/>
</dbReference>
<organism evidence="2 3">
    <name type="scientific">Phocaeicola vulgatus</name>
    <name type="common">Bacteroides vulgatus</name>
    <dbReference type="NCBI Taxonomy" id="821"/>
    <lineage>
        <taxon>Bacteria</taxon>
        <taxon>Pseudomonadati</taxon>
        <taxon>Bacteroidota</taxon>
        <taxon>Bacteroidia</taxon>
        <taxon>Bacteroidales</taxon>
        <taxon>Bacteroidaceae</taxon>
        <taxon>Phocaeicola</taxon>
    </lineage>
</organism>
<dbReference type="RefSeq" id="WP_176350871.1">
    <property type="nucleotide sequence ID" value="NZ_JABWDJ010000390.1"/>
</dbReference>
<dbReference type="Gene3D" id="2.70.150.10">
    <property type="entry name" value="Calcium-transporting ATPase, cytoplasmic transduction domain A"/>
    <property type="match status" value="1"/>
</dbReference>
<dbReference type="GO" id="GO:0016887">
    <property type="term" value="F:ATP hydrolysis activity"/>
    <property type="evidence" value="ECO:0007669"/>
    <property type="project" value="InterPro"/>
</dbReference>
<dbReference type="EMBL" id="JABWDJ010000390">
    <property type="protein sequence ID" value="NVB76357.1"/>
    <property type="molecule type" value="Genomic_DNA"/>
</dbReference>
<dbReference type="SUPFAM" id="SSF81665">
    <property type="entry name" value="Calcium ATPase, transmembrane domain M"/>
    <property type="match status" value="1"/>
</dbReference>
<dbReference type="InterPro" id="IPR023298">
    <property type="entry name" value="ATPase_P-typ_TM_dom_sf"/>
</dbReference>
<sequence>IMEQLNDPMIFILFMAAAISMLLRQFSDTAIIFVVIALNTTVGVIQEGRAKKAMDALKKMTAPSAVVKRDGIYKKIPASFVVPGDLVKIEAGDQVPADIRLIKVQGFHTNESALTGESMPVQKTDTVLS</sequence>
<reference evidence="2 3" key="1">
    <citation type="submission" date="2020-04" db="EMBL/GenBank/DDBJ databases">
        <authorList>
            <person name="Pieper L."/>
        </authorList>
    </citation>
    <scope>NUCLEOTIDE SEQUENCE [LARGE SCALE GENOMIC DNA]</scope>
    <source>
        <strain evidence="2 3">B33</strain>
    </source>
</reference>
<dbReference type="InterPro" id="IPR001757">
    <property type="entry name" value="P_typ_ATPase"/>
</dbReference>
<dbReference type="GO" id="GO:0005524">
    <property type="term" value="F:ATP binding"/>
    <property type="evidence" value="ECO:0007669"/>
    <property type="project" value="InterPro"/>
</dbReference>
<dbReference type="Proteomes" id="UP000524321">
    <property type="component" value="Unassembled WGS sequence"/>
</dbReference>
<protein>
    <submittedName>
        <fullName evidence="2">HAD-IC family P-type ATPase</fullName>
    </submittedName>
</protein>
<evidence type="ECO:0000259" key="1">
    <source>
        <dbReference type="Pfam" id="PF00122"/>
    </source>
</evidence>
<dbReference type="Pfam" id="PF00122">
    <property type="entry name" value="E1-E2_ATPase"/>
    <property type="match status" value="1"/>
</dbReference>
<dbReference type="InterPro" id="IPR008250">
    <property type="entry name" value="ATPase_P-typ_transduc_dom_A_sf"/>
</dbReference>
<dbReference type="PANTHER" id="PTHR42861">
    <property type="entry name" value="CALCIUM-TRANSPORTING ATPASE"/>
    <property type="match status" value="1"/>
</dbReference>
<comment type="caution">
    <text evidence="2">The sequence shown here is derived from an EMBL/GenBank/DDBJ whole genome shotgun (WGS) entry which is preliminary data.</text>
</comment>
<gene>
    <name evidence="2" type="ORF">HUV05_23270</name>
</gene>
<evidence type="ECO:0000313" key="2">
    <source>
        <dbReference type="EMBL" id="NVB76357.1"/>
    </source>
</evidence>
<feature type="non-terminal residue" evidence="2">
    <location>
        <position position="1"/>
    </location>
</feature>